<sequence>MTKILTAFVFLLIASTATAQTSATLKGKLVDTVGKQSLKDASVTILDAKDSTLDVFGLTKADGSFLISNISFGEMIVDIKFQGYAPFSKKIVFSKTNSSVDLGNIYMQIAANDLGNVTVTQSVIRMKNDTMEVSASAFKTKPNAVAEDLLKKVPGIQVDKNGNITAQGEQVQRILVDGKRFFGDDPRMATRNLPPDVIDKIQVFDQASDQSAFTGFDDGNRVRTINITTRKDKRKGYFGRGTLGFGANADEGLYDNSFNLSRFNGDRQITFTGQANNVNKQNFSVQDMLGSLSAGNFGGGGGNRGGGGGGNIAQALLGSGGGGGLVNTWAGGINYRDTWSPKTQFSGSYFYNDQKTYRDQKSLVQNLIPGAPDSSIFNDQTQSSKTYNKNHRINFNIEHNFDSMNSLIIRPNISFQDTWSQSLQQTSSTRGKITALNSSDAESIRKNNGYNASVDATFRHRFPKRGRTYSININTGGSANDGTGTNYSRNQYNPSNRPAYSDTIDQIYTTNRDARNLSTTLSYTEPIAKNQQLEFNYNYSYNLNNSGRETMEFNSGSGKYDVPVVNLTNTFENTFSSNRMTVNYRLQNAKFNFSVGSGVQVGDLTSNNVTKNTVIKQHFVNLFPAANFRYEFTKTKSLRIFYNGRTSQPTADQLQPVADNSNPLNIRTGNPNLKQQFTHSVRFLYNSFDVFTQKLIFATINANFIQNDIQNATTFQPNGAQLTMPVNLSGTYSINGIFNYGFPLKRPKSNLNLIANVSRNQSQTLINNASNYTRNTTLGGTVSWTTNLKEGFDMNFSSNSSFSMARYTLQPQQNGDFFTQTVSTEATAYSKSGWVFSVDFDYIYNGGRAQGYNTSIPLLNASLSKQMLKNKAGELKFYMFDLLNQNVSISRNITGNTIQDVQTRVLTRYFMVSFTYNLRRFGANNQQQQRGPMNMMMPGGNMQQMRMMRGGGM</sequence>
<dbReference type="Gene3D" id="2.170.130.10">
    <property type="entry name" value="TonB-dependent receptor, plug domain"/>
    <property type="match status" value="1"/>
</dbReference>
<feature type="domain" description="Outer membrane protein beta-barrel" evidence="3">
    <location>
        <begin position="460"/>
        <end position="763"/>
    </location>
</feature>
<protein>
    <submittedName>
        <fullName evidence="4">Outer membrane beta-barrel protein</fullName>
    </submittedName>
</protein>
<dbReference type="AlphaFoldDB" id="A0A4R6IX58"/>
<dbReference type="EMBL" id="SNWP01000011">
    <property type="protein sequence ID" value="TDO26475.1"/>
    <property type="molecule type" value="Genomic_DNA"/>
</dbReference>
<proteinExistence type="predicted"/>
<feature type="region of interest" description="Disordered" evidence="1">
    <location>
        <begin position="472"/>
        <end position="499"/>
    </location>
</feature>
<feature type="signal peptide" evidence="2">
    <location>
        <begin position="1"/>
        <end position="19"/>
    </location>
</feature>
<dbReference type="Proteomes" id="UP000295741">
    <property type="component" value="Unassembled WGS sequence"/>
</dbReference>
<feature type="chain" id="PRO_5020949233" evidence="2">
    <location>
        <begin position="20"/>
        <end position="953"/>
    </location>
</feature>
<accession>A0A4R6IX58</accession>
<dbReference type="OrthoDB" id="606930at2"/>
<comment type="caution">
    <text evidence="4">The sequence shown here is derived from an EMBL/GenBank/DDBJ whole genome shotgun (WGS) entry which is preliminary data.</text>
</comment>
<evidence type="ECO:0000259" key="3">
    <source>
        <dbReference type="Pfam" id="PF14905"/>
    </source>
</evidence>
<dbReference type="RefSeq" id="WP_133474324.1">
    <property type="nucleotide sequence ID" value="NZ_SNWP01000011.1"/>
</dbReference>
<dbReference type="InterPro" id="IPR008969">
    <property type="entry name" value="CarboxyPept-like_regulatory"/>
</dbReference>
<organism evidence="4 5">
    <name type="scientific">Sediminibacterium goheungense</name>
    <dbReference type="NCBI Taxonomy" id="1086393"/>
    <lineage>
        <taxon>Bacteria</taxon>
        <taxon>Pseudomonadati</taxon>
        <taxon>Bacteroidota</taxon>
        <taxon>Chitinophagia</taxon>
        <taxon>Chitinophagales</taxon>
        <taxon>Chitinophagaceae</taxon>
        <taxon>Sediminibacterium</taxon>
    </lineage>
</organism>
<dbReference type="SUPFAM" id="SSF49464">
    <property type="entry name" value="Carboxypeptidase regulatory domain-like"/>
    <property type="match status" value="1"/>
</dbReference>
<dbReference type="InterPro" id="IPR041700">
    <property type="entry name" value="OMP_b-brl_3"/>
</dbReference>
<evidence type="ECO:0000256" key="2">
    <source>
        <dbReference type="SAM" id="SignalP"/>
    </source>
</evidence>
<evidence type="ECO:0000313" key="5">
    <source>
        <dbReference type="Proteomes" id="UP000295741"/>
    </source>
</evidence>
<evidence type="ECO:0000256" key="1">
    <source>
        <dbReference type="SAM" id="MobiDB-lite"/>
    </source>
</evidence>
<name>A0A4R6IX58_9BACT</name>
<dbReference type="Pfam" id="PF14905">
    <property type="entry name" value="OMP_b-brl_3"/>
    <property type="match status" value="1"/>
</dbReference>
<gene>
    <name evidence="4" type="ORF">BC659_1781</name>
</gene>
<dbReference type="InterPro" id="IPR037066">
    <property type="entry name" value="Plug_dom_sf"/>
</dbReference>
<keyword evidence="5" id="KW-1185">Reference proteome</keyword>
<dbReference type="SUPFAM" id="SSF56935">
    <property type="entry name" value="Porins"/>
    <property type="match status" value="1"/>
</dbReference>
<evidence type="ECO:0000313" key="4">
    <source>
        <dbReference type="EMBL" id="TDO26475.1"/>
    </source>
</evidence>
<reference evidence="4 5" key="1">
    <citation type="submission" date="2019-03" db="EMBL/GenBank/DDBJ databases">
        <title>Genomic Encyclopedia of Archaeal and Bacterial Type Strains, Phase II (KMG-II): from individual species to whole genera.</title>
        <authorList>
            <person name="Goeker M."/>
        </authorList>
    </citation>
    <scope>NUCLEOTIDE SEQUENCE [LARGE SCALE GENOMIC DNA]</scope>
    <source>
        <strain evidence="4 5">DSM 28323</strain>
    </source>
</reference>
<keyword evidence="2" id="KW-0732">Signal</keyword>